<feature type="compositionally biased region" description="Low complexity" evidence="4">
    <location>
        <begin position="652"/>
        <end position="668"/>
    </location>
</feature>
<organism evidence="9">
    <name type="scientific">Anisakis simplex</name>
    <name type="common">Herring worm</name>
    <dbReference type="NCBI Taxonomy" id="6269"/>
    <lineage>
        <taxon>Eukaryota</taxon>
        <taxon>Metazoa</taxon>
        <taxon>Ecdysozoa</taxon>
        <taxon>Nematoda</taxon>
        <taxon>Chromadorea</taxon>
        <taxon>Rhabditida</taxon>
        <taxon>Spirurina</taxon>
        <taxon>Ascaridomorpha</taxon>
        <taxon>Ascaridoidea</taxon>
        <taxon>Anisakidae</taxon>
        <taxon>Anisakis</taxon>
        <taxon>Anisakis simplex complex</taxon>
    </lineage>
</organism>
<dbReference type="Pfam" id="PF13193">
    <property type="entry name" value="AMP-binding_C"/>
    <property type="match status" value="1"/>
</dbReference>
<dbReference type="SUPFAM" id="SSF56801">
    <property type="entry name" value="Acetyl-CoA synthetase-like"/>
    <property type="match status" value="1"/>
</dbReference>
<evidence type="ECO:0000259" key="5">
    <source>
        <dbReference type="Pfam" id="PF00501"/>
    </source>
</evidence>
<feature type="compositionally biased region" description="Polar residues" evidence="4">
    <location>
        <begin position="223"/>
        <end position="239"/>
    </location>
</feature>
<dbReference type="GO" id="GO:0005777">
    <property type="term" value="C:peroxisome"/>
    <property type="evidence" value="ECO:0007669"/>
    <property type="project" value="UniProtKB-SubCell"/>
</dbReference>
<proteinExistence type="inferred from homology"/>
<reference evidence="7 8" key="2">
    <citation type="submission" date="2018-11" db="EMBL/GenBank/DDBJ databases">
        <authorList>
            <consortium name="Pathogen Informatics"/>
        </authorList>
    </citation>
    <scope>NUCLEOTIDE SEQUENCE [LARGE SCALE GENOMIC DNA]</scope>
</reference>
<evidence type="ECO:0000313" key="7">
    <source>
        <dbReference type="EMBL" id="VDK43352.1"/>
    </source>
</evidence>
<feature type="domain" description="AMP-dependent synthetase/ligase" evidence="5">
    <location>
        <begin position="36"/>
        <end position="467"/>
    </location>
</feature>
<feature type="compositionally biased region" description="Low complexity" evidence="4">
    <location>
        <begin position="690"/>
        <end position="701"/>
    </location>
</feature>
<dbReference type="OrthoDB" id="10253869at2759"/>
<dbReference type="GO" id="GO:0016405">
    <property type="term" value="F:CoA-ligase activity"/>
    <property type="evidence" value="ECO:0007669"/>
    <property type="project" value="TreeGrafter"/>
</dbReference>
<evidence type="ECO:0000256" key="1">
    <source>
        <dbReference type="ARBA" id="ARBA00004275"/>
    </source>
</evidence>
<feature type="region of interest" description="Disordered" evidence="4">
    <location>
        <begin position="652"/>
        <end position="715"/>
    </location>
</feature>
<evidence type="ECO:0000313" key="8">
    <source>
        <dbReference type="Proteomes" id="UP000267096"/>
    </source>
</evidence>
<dbReference type="Gene3D" id="2.30.38.10">
    <property type="entry name" value="Luciferase, Domain 3"/>
    <property type="match status" value="1"/>
</dbReference>
<accession>A0A0M3JSV2</accession>
<protein>
    <submittedName>
        <fullName evidence="9">AMP-binding domain-containing protein</fullName>
    </submittedName>
</protein>
<dbReference type="InterPro" id="IPR025110">
    <property type="entry name" value="AMP-bd_C"/>
</dbReference>
<dbReference type="AlphaFoldDB" id="A0A0M3JSV2"/>
<feature type="compositionally biased region" description="Low complexity" evidence="4">
    <location>
        <begin position="627"/>
        <end position="636"/>
    </location>
</feature>
<keyword evidence="3" id="KW-0576">Peroxisome</keyword>
<comment type="similarity">
    <text evidence="2">Belongs to the ATP-dependent AMP-binding enzyme family.</text>
</comment>
<name>A0A0M3JSV2_ANISI</name>
<gene>
    <name evidence="7" type="ORF">ASIM_LOCUS10636</name>
</gene>
<evidence type="ECO:0000313" key="9">
    <source>
        <dbReference type="WBParaSite" id="ASIM_0001107801-mRNA-1"/>
    </source>
</evidence>
<evidence type="ECO:0000256" key="2">
    <source>
        <dbReference type="ARBA" id="ARBA00006432"/>
    </source>
</evidence>
<dbReference type="PANTHER" id="PTHR24096">
    <property type="entry name" value="LONG-CHAIN-FATTY-ACID--COA LIGASE"/>
    <property type="match status" value="1"/>
</dbReference>
<reference evidence="9" key="1">
    <citation type="submission" date="2016-04" db="UniProtKB">
        <authorList>
            <consortium name="WormBaseParasite"/>
        </authorList>
    </citation>
    <scope>IDENTIFICATION</scope>
</reference>
<evidence type="ECO:0000256" key="3">
    <source>
        <dbReference type="ARBA" id="ARBA00023140"/>
    </source>
</evidence>
<dbReference type="PANTHER" id="PTHR24096:SF168">
    <property type="entry name" value="AMP-BINDING DOMAIN-CONTAINING PROTEIN"/>
    <property type="match status" value="1"/>
</dbReference>
<evidence type="ECO:0000259" key="6">
    <source>
        <dbReference type="Pfam" id="PF13193"/>
    </source>
</evidence>
<feature type="domain" description="AMP-binding enzyme C-terminal" evidence="6">
    <location>
        <begin position="518"/>
        <end position="595"/>
    </location>
</feature>
<feature type="region of interest" description="Disordered" evidence="4">
    <location>
        <begin position="214"/>
        <end position="239"/>
    </location>
</feature>
<dbReference type="WBParaSite" id="ASIM_0001107801-mRNA-1">
    <property type="protein sequence ID" value="ASIM_0001107801-mRNA-1"/>
    <property type="gene ID" value="ASIM_0001107801"/>
</dbReference>
<dbReference type="InterPro" id="IPR045851">
    <property type="entry name" value="AMP-bd_C_sf"/>
</dbReference>
<keyword evidence="8" id="KW-1185">Reference proteome</keyword>
<dbReference type="FunFam" id="3.30.300.30:FF:000007">
    <property type="entry name" value="4-coumarate--CoA ligase 2"/>
    <property type="match status" value="1"/>
</dbReference>
<dbReference type="EMBL" id="UYRR01031009">
    <property type="protein sequence ID" value="VDK43352.1"/>
    <property type="molecule type" value="Genomic_DNA"/>
</dbReference>
<dbReference type="Gene3D" id="3.30.300.30">
    <property type="match status" value="1"/>
</dbReference>
<feature type="region of interest" description="Disordered" evidence="4">
    <location>
        <begin position="616"/>
        <end position="638"/>
    </location>
</feature>
<evidence type="ECO:0000256" key="4">
    <source>
        <dbReference type="SAM" id="MobiDB-lite"/>
    </source>
</evidence>
<dbReference type="InterPro" id="IPR000873">
    <property type="entry name" value="AMP-dep_synth/lig_dom"/>
</dbReference>
<dbReference type="Pfam" id="PF00501">
    <property type="entry name" value="AMP-binding"/>
    <property type="match status" value="1"/>
</dbReference>
<dbReference type="Gene3D" id="3.40.50.980">
    <property type="match status" value="3"/>
</dbReference>
<dbReference type="Proteomes" id="UP000267096">
    <property type="component" value="Unassembled WGS sequence"/>
</dbReference>
<feature type="compositionally biased region" description="Basic and acidic residues" evidence="4">
    <location>
        <begin position="669"/>
        <end position="688"/>
    </location>
</feature>
<comment type="subcellular location">
    <subcellularLocation>
        <location evidence="1">Peroxisome</location>
    </subcellularLocation>
</comment>
<sequence>MEIQNPFQIVWQKLTSTNFTDFLLARFSQYGTNLAMVCQAVFAQMACSSIGSVAVSINGFLTVDDIWQQVDLSESTHAITEPQFLTKVEEVKRKAIMRGGSRIKVVALLEDILSDVKLRKEGFTSITKLRPSAMQQQLANSTISVNLSTISTGATNINTTSTISPQQSTLIDSSPTFENQQQQYSTPESPVVVILKSSILSSIAIFTYKLKDNTTRNEEDSDQSANDNQSRPAVTNLSKTSTNFLSPSLSSTPLSKQTIFLFFSSGTTGLNKAVEISNLSFIINIQQISCPIYGPPTAKERFLLVLSLHHIFGSLSAYYALANGATLYFLSRYTAKNFLDSIEQHKINLVHVTPPMVQMLAFDRLVDGRNLSSLRTIIVAGAPMDANTLATCKERLQIEDLRQAYGMTEMGGLCTLSHFGCNKLASVGIPLPGMLVKVVNYETKELCQPNQLGQLFVMGPQVLPTFYKNPKANNEIVDSLGYLKSGDAAYYDEDGYIYILDRLKDLIKYKTILVCPSEVESILRSHPGIDDCAVVGRQDHVSGEVPAAFVVKNAQYQLLSSAEVRQHVAGKIAQFKELRGGVFFVSDIPRSVCGKVLRRQLKQYWDRERTASRDNLLLGQGIGSGSGPSTPDSSISHKTMIRRTTTIANITTTPTKNINYNNTNNNKNTTDKNKSDTNKNVNQRERRSTSTKSSHNSSASRFNKQQHFSDTQRKS</sequence>